<dbReference type="EMBL" id="CP022202">
    <property type="protein sequence ID" value="AXA62497.1"/>
    <property type="molecule type" value="Genomic_DNA"/>
</dbReference>
<feature type="coiled-coil region" evidence="1">
    <location>
        <begin position="102"/>
        <end position="136"/>
    </location>
</feature>
<protein>
    <submittedName>
        <fullName evidence="2">Uncharacterized protein</fullName>
    </submittedName>
</protein>
<reference evidence="3" key="1">
    <citation type="journal article" date="2021" name="Front. Microbiol.">
        <title>Genomic Analysis of the 1-Aminocyclopropane-1-Carboxylate Deaminase-Producing Pseudomonas thivervalensis SC5 Reveals Its Multifaceted Roles in Soil and in Beneficial Interactions With Plants.</title>
        <authorList>
            <person name="Nascimento F.X."/>
            <person name="Uron P."/>
            <person name="Glick B.R."/>
            <person name="Giachini A."/>
            <person name="Rossi M.J."/>
        </authorList>
    </citation>
    <scope>NUCLEOTIDE SEQUENCE [LARGE SCALE GENOMIC DNA]</scope>
    <source>
        <strain evidence="3">PLM3</strain>
    </source>
</reference>
<keyword evidence="1" id="KW-0175">Coiled coil</keyword>
<proteinExistence type="predicted"/>
<evidence type="ECO:0000313" key="3">
    <source>
        <dbReference type="Proteomes" id="UP000251666"/>
    </source>
</evidence>
<evidence type="ECO:0000256" key="1">
    <source>
        <dbReference type="SAM" id="Coils"/>
    </source>
</evidence>
<gene>
    <name evidence="2" type="ORF">CEQ51_21245</name>
</gene>
<accession>A0A2Z4ZW57</accession>
<dbReference type="KEGG" id="pthv:CE140_20695"/>
<name>A0A2Z4ZW57_9PSED</name>
<organism evidence="2 3">
    <name type="scientific">Pseudomonas thivervalensis</name>
    <dbReference type="NCBI Taxonomy" id="86265"/>
    <lineage>
        <taxon>Bacteria</taxon>
        <taxon>Pseudomonadati</taxon>
        <taxon>Pseudomonadota</taxon>
        <taxon>Gammaproteobacteria</taxon>
        <taxon>Pseudomonadales</taxon>
        <taxon>Pseudomonadaceae</taxon>
        <taxon>Pseudomonas</taxon>
    </lineage>
</organism>
<sequence length="306" mass="34838">MVARLFENCADLELQLSEESGHDVAEDAEGILLLSTFNQRMDLARVVAAHEHAGCSAEAKSIRQKLNLFRPLGFTEEAWNALPDSEKRLAPGKPKMPKELELARMEIERDEELQTLRSMEAEAGEVQSDIETLRAMHGNTQIGRPGKDILGMLDKQMHTAFYKRRDLARQYEGQDQVQVSVMGRPKKTYEERYAYFTNIIDHCRSQISEGENRLNLVHLQLRYLKRLRDRATRTRLQIKTAIGPALVTLKKDLAVFEDHIGVEAGLLSDFQDNYITMSSGQIETLRNSVAKKIKAFDSLEFTNTNT</sequence>
<evidence type="ECO:0000313" key="2">
    <source>
        <dbReference type="EMBL" id="AXA62497.1"/>
    </source>
</evidence>
<dbReference type="AlphaFoldDB" id="A0A2Z4ZW57"/>
<dbReference type="Proteomes" id="UP000251666">
    <property type="component" value="Chromosome"/>
</dbReference>
<keyword evidence="3" id="KW-1185">Reference proteome</keyword>